<evidence type="ECO:0000256" key="1">
    <source>
        <dbReference type="SAM" id="Phobius"/>
    </source>
</evidence>
<feature type="transmembrane region" description="Helical" evidence="1">
    <location>
        <begin position="151"/>
        <end position="171"/>
    </location>
</feature>
<proteinExistence type="predicted"/>
<dbReference type="EnsemblMetazoa" id="AAEL017347-RA">
    <property type="protein sequence ID" value="AAEL017347-PA"/>
    <property type="gene ID" value="AAEL017347"/>
</dbReference>
<reference evidence="2 3" key="1">
    <citation type="submission" date="2017-06" db="EMBL/GenBank/DDBJ databases">
        <title>Aedes aegypti genome working group (AGWG) sequencing and assembly.</title>
        <authorList>
            <consortium name="Aedes aegypti Genome Working Group (AGWG)"/>
            <person name="Matthews B.J."/>
        </authorList>
    </citation>
    <scope>NUCLEOTIDE SEQUENCE [LARGE SCALE GENOMIC DNA]</scope>
    <source>
        <strain evidence="2 3">LVP_AGWG</strain>
    </source>
</reference>
<keyword evidence="1" id="KW-0812">Transmembrane</keyword>
<keyword evidence="1" id="KW-1133">Transmembrane helix</keyword>
<feature type="transmembrane region" description="Helical" evidence="1">
    <location>
        <begin position="319"/>
        <end position="341"/>
    </location>
</feature>
<dbReference type="OrthoDB" id="7729466at2759"/>
<dbReference type="AlphaFoldDB" id="A0A1S4G6J3"/>
<evidence type="ECO:0000313" key="2">
    <source>
        <dbReference type="EnsemblMetazoa" id="AAEL017347-PA"/>
    </source>
</evidence>
<keyword evidence="3" id="KW-1185">Reference proteome</keyword>
<organism evidence="2 3">
    <name type="scientific">Aedes aegypti</name>
    <name type="common">Yellowfever mosquito</name>
    <name type="synonym">Culex aegypti</name>
    <dbReference type="NCBI Taxonomy" id="7159"/>
    <lineage>
        <taxon>Eukaryota</taxon>
        <taxon>Metazoa</taxon>
        <taxon>Ecdysozoa</taxon>
        <taxon>Arthropoda</taxon>
        <taxon>Hexapoda</taxon>
        <taxon>Insecta</taxon>
        <taxon>Pterygota</taxon>
        <taxon>Neoptera</taxon>
        <taxon>Endopterygota</taxon>
        <taxon>Diptera</taxon>
        <taxon>Nematocera</taxon>
        <taxon>Culicoidea</taxon>
        <taxon>Culicidae</taxon>
        <taxon>Culicinae</taxon>
        <taxon>Aedini</taxon>
        <taxon>Aedes</taxon>
        <taxon>Stegomyia</taxon>
    </lineage>
</organism>
<feature type="transmembrane region" description="Helical" evidence="1">
    <location>
        <begin position="177"/>
        <end position="194"/>
    </location>
</feature>
<dbReference type="VEuPathDB" id="VectorBase:AAEL017347"/>
<dbReference type="Proteomes" id="UP000008820">
    <property type="component" value="Chromosome 3"/>
</dbReference>
<name>A0A1S4G6J3_AEDAE</name>
<feature type="transmembrane region" description="Helical" evidence="1">
    <location>
        <begin position="292"/>
        <end position="313"/>
    </location>
</feature>
<evidence type="ECO:0000313" key="3">
    <source>
        <dbReference type="Proteomes" id="UP000008820"/>
    </source>
</evidence>
<gene>
    <name evidence="2" type="primary">23687767</name>
</gene>
<reference evidence="2" key="2">
    <citation type="submission" date="2020-05" db="UniProtKB">
        <authorList>
            <consortium name="EnsemblMetazoa"/>
        </authorList>
    </citation>
    <scope>IDENTIFICATION</scope>
    <source>
        <strain evidence="2">LVP_AGWG</strain>
    </source>
</reference>
<keyword evidence="1" id="KW-0472">Membrane</keyword>
<protein>
    <submittedName>
        <fullName evidence="2">Uncharacterized protein</fullName>
    </submittedName>
</protein>
<dbReference type="InParanoid" id="A0A1S4G6J3"/>
<sequence length="424" mass="49476">MVHVKSLKVKLLRDWSCMKKFIWHDEAGDDYFRLLDYVAVFAGTRFVPKNHNQKRMLPFWKVYRWMCYYHSIYVIMNAFAHLDRRNNFSEFSWFVMIALEVVMGHVKDLIVARNSEKIQDAQNFINKRMTIVSDEVFEPGTRKTFFRKVQIMCGATGMVALNMILMMTIPNKQIDELFALPSWIAFSSVLSYIFKFTISPPWPCKIICGTVLLTSILEGFKTELLVFANDLGNTVDRARPTVFQQFPDSETYQRKDSEEVVFKNLQQHIPQKIMRHIELLEKIQDFKPLVELFFFVLYFHAMALIGTYIFVILQTDFSIGSAMILMALTAYFAKCYFWCWVISSFQEVNELIALNIMQLITAIPHPAEHHLKYIELRTMLMIMMIRTQSSAQFSCGGLSIISVELFGNLLNVSYSVITFLLNII</sequence>
<accession>A0A1S4G6J3</accession>